<accession>A0A6J6ZZB5</accession>
<dbReference type="InterPro" id="IPR002328">
    <property type="entry name" value="ADH_Zn_CS"/>
</dbReference>
<dbReference type="AlphaFoldDB" id="A0A6J6ZZB5"/>
<dbReference type="PANTHER" id="PTHR43880:SF12">
    <property type="entry name" value="ALCOHOL DEHYDROGENASE CLASS-3"/>
    <property type="match status" value="1"/>
</dbReference>
<evidence type="ECO:0000259" key="5">
    <source>
        <dbReference type="Pfam" id="PF00107"/>
    </source>
</evidence>
<keyword evidence="3" id="KW-0560">Oxidoreductase</keyword>
<dbReference type="EMBL" id="CAFABE010000025">
    <property type="protein sequence ID" value="CAB4825520.1"/>
    <property type="molecule type" value="Genomic_DNA"/>
</dbReference>
<organism evidence="7">
    <name type="scientific">freshwater metagenome</name>
    <dbReference type="NCBI Taxonomy" id="449393"/>
    <lineage>
        <taxon>unclassified sequences</taxon>
        <taxon>metagenomes</taxon>
        <taxon>ecological metagenomes</taxon>
    </lineage>
</organism>
<feature type="domain" description="Alcohol dehydrogenase-like N-terminal" evidence="6">
    <location>
        <begin position="27"/>
        <end position="166"/>
    </location>
</feature>
<dbReference type="PANTHER" id="PTHR43880">
    <property type="entry name" value="ALCOHOL DEHYDROGENASE"/>
    <property type="match status" value="1"/>
</dbReference>
<protein>
    <submittedName>
        <fullName evidence="7">Unannotated protein</fullName>
    </submittedName>
</protein>
<evidence type="ECO:0000256" key="1">
    <source>
        <dbReference type="ARBA" id="ARBA00022723"/>
    </source>
</evidence>
<evidence type="ECO:0000313" key="8">
    <source>
        <dbReference type="EMBL" id="CAB4867650.1"/>
    </source>
</evidence>
<keyword evidence="4" id="KW-0520">NAD</keyword>
<dbReference type="GO" id="GO:0005829">
    <property type="term" value="C:cytosol"/>
    <property type="evidence" value="ECO:0007669"/>
    <property type="project" value="TreeGrafter"/>
</dbReference>
<dbReference type="Pfam" id="PF00107">
    <property type="entry name" value="ADH_zinc_N"/>
    <property type="match status" value="1"/>
</dbReference>
<evidence type="ECO:0000313" key="9">
    <source>
        <dbReference type="EMBL" id="CAB5013689.1"/>
    </source>
</evidence>
<dbReference type="EMBL" id="CAFBPM010000003">
    <property type="protein sequence ID" value="CAB5013689.1"/>
    <property type="molecule type" value="Genomic_DNA"/>
</dbReference>
<evidence type="ECO:0000256" key="3">
    <source>
        <dbReference type="ARBA" id="ARBA00023002"/>
    </source>
</evidence>
<proteinExistence type="predicted"/>
<dbReference type="SUPFAM" id="SSF51735">
    <property type="entry name" value="NAD(P)-binding Rossmann-fold domains"/>
    <property type="match status" value="1"/>
</dbReference>
<dbReference type="EMBL" id="CAFBLT010000001">
    <property type="protein sequence ID" value="CAB4867650.1"/>
    <property type="molecule type" value="Genomic_DNA"/>
</dbReference>
<gene>
    <name evidence="7" type="ORF">UFOPK3164_00723</name>
    <name evidence="8" type="ORF">UFOPK3427_00593</name>
    <name evidence="9" type="ORF">UFOPK4112_00464</name>
</gene>
<dbReference type="GO" id="GO:0046294">
    <property type="term" value="P:formaldehyde catabolic process"/>
    <property type="evidence" value="ECO:0007669"/>
    <property type="project" value="TreeGrafter"/>
</dbReference>
<dbReference type="NCBIfam" id="TIGR03989">
    <property type="entry name" value="Rxyl_3153"/>
    <property type="match status" value="1"/>
</dbReference>
<dbReference type="InterPro" id="IPR036291">
    <property type="entry name" value="NAD(P)-bd_dom_sf"/>
</dbReference>
<sequence length="381" mass="40343">MKVRAAICTGLYQPWTAEDIEIDEPHAHEVKVKMVYAGMCHSDEHLRTGDISAPRETLEIFGVDSMFPCIGGHEGAGIVESVGPEVQTVTAGDRVAVAFIPACGQCYWCASGRQYLCDLGMSTLAGPMISDGTWRHHFGDQHLNRMTQLGTFSEYMVVNEASLVKIAPDANLKAAALISCGISTGFGSAVDRAKVVPGEVVVVVGAGGVGSGAIQGARLAGARAIIAVDPLDSKVERAKKIGATHGVSNMLDATFLVAELTEGRMADVVILTPGVLTGDMIAPACAMGSKDARIVATAIAPFAQDKIELNLFNLSMFNQSILGTVFGSVSPRVQIPRLLKLYDAGMLEIDELVTNEYTIETVQQGYDDLEAGINIRGVVAF</sequence>
<dbReference type="Gene3D" id="3.90.180.10">
    <property type="entry name" value="Medium-chain alcohol dehydrogenases, catalytic domain"/>
    <property type="match status" value="1"/>
</dbReference>
<name>A0A6J6ZZB5_9ZZZZ</name>
<feature type="domain" description="Alcohol dehydrogenase-like C-terminal" evidence="5">
    <location>
        <begin position="208"/>
        <end position="341"/>
    </location>
</feature>
<dbReference type="InterPro" id="IPR013149">
    <property type="entry name" value="ADH-like_C"/>
</dbReference>
<dbReference type="GO" id="GO:0008270">
    <property type="term" value="F:zinc ion binding"/>
    <property type="evidence" value="ECO:0007669"/>
    <property type="project" value="InterPro"/>
</dbReference>
<reference evidence="7" key="1">
    <citation type="submission" date="2020-05" db="EMBL/GenBank/DDBJ databases">
        <authorList>
            <person name="Chiriac C."/>
            <person name="Salcher M."/>
            <person name="Ghai R."/>
            <person name="Kavagutti S V."/>
        </authorList>
    </citation>
    <scope>NUCLEOTIDE SEQUENCE</scope>
</reference>
<evidence type="ECO:0000256" key="4">
    <source>
        <dbReference type="ARBA" id="ARBA00023027"/>
    </source>
</evidence>
<keyword evidence="1" id="KW-0479">Metal-binding</keyword>
<keyword evidence="2" id="KW-0862">Zinc</keyword>
<dbReference type="SUPFAM" id="SSF50129">
    <property type="entry name" value="GroES-like"/>
    <property type="match status" value="2"/>
</dbReference>
<dbReference type="GO" id="GO:0051903">
    <property type="term" value="F:S-(hydroxymethyl)glutathione dehydrogenase [NAD(P)+] activity"/>
    <property type="evidence" value="ECO:0007669"/>
    <property type="project" value="TreeGrafter"/>
</dbReference>
<dbReference type="InterPro" id="IPR013154">
    <property type="entry name" value="ADH-like_N"/>
</dbReference>
<dbReference type="InterPro" id="IPR023921">
    <property type="entry name" value="ADH_Zn_actinomycetes"/>
</dbReference>
<evidence type="ECO:0000259" key="6">
    <source>
        <dbReference type="Pfam" id="PF08240"/>
    </source>
</evidence>
<dbReference type="InterPro" id="IPR011032">
    <property type="entry name" value="GroES-like_sf"/>
</dbReference>
<evidence type="ECO:0000256" key="2">
    <source>
        <dbReference type="ARBA" id="ARBA00022833"/>
    </source>
</evidence>
<dbReference type="Gene3D" id="3.40.50.720">
    <property type="entry name" value="NAD(P)-binding Rossmann-like Domain"/>
    <property type="match status" value="1"/>
</dbReference>
<dbReference type="Pfam" id="PF08240">
    <property type="entry name" value="ADH_N"/>
    <property type="match status" value="1"/>
</dbReference>
<dbReference type="PROSITE" id="PS00059">
    <property type="entry name" value="ADH_ZINC"/>
    <property type="match status" value="1"/>
</dbReference>
<evidence type="ECO:0000313" key="7">
    <source>
        <dbReference type="EMBL" id="CAB4825520.1"/>
    </source>
</evidence>